<sequence>MFESNLKYIENNKIPLWVLGLIFIVTYIFTATNSYADINCHSRPSNAYNTKAQLNFNRYSVNQPIHVRTTVQEISCDRITDQDIGKNIVIKITSSANKPTTENDIFSGNLTGVAVMLAARETYPRDNQRGSKLCTTNNYNMGAVCKIEAPTKNKHNQYYTQTYTYTNLIYIVKLANIYDTGMLVPPTFDGTYHLAENNTGGSHPINLDLNFNYLIEILTGSCELNTKRIDFDLGKQDYKDFNGIGAIGLGQTQQIALTCDPRTQYSLQIDGNAEPGHSGVIKLTPEPGADLTHEQWTHG</sequence>
<dbReference type="GO" id="GO:0007155">
    <property type="term" value="P:cell adhesion"/>
    <property type="evidence" value="ECO:0007669"/>
    <property type="project" value="InterPro"/>
</dbReference>
<dbReference type="KEGG" id="yel:LC20_04044"/>
<dbReference type="EMBL" id="CP007448">
    <property type="protein sequence ID" value="AHM75297.1"/>
    <property type="molecule type" value="Genomic_DNA"/>
</dbReference>
<name>A0A7U4K2D8_YEREN</name>
<protein>
    <submittedName>
        <fullName evidence="2">Uncharacterized protein</fullName>
    </submittedName>
</protein>
<dbReference type="AlphaFoldDB" id="A0A7U4K2D8"/>
<dbReference type="InterPro" id="IPR036937">
    <property type="entry name" value="Adhesion_dom_fimbrial_sf"/>
</dbReference>
<keyword evidence="1" id="KW-0812">Transmembrane</keyword>
<organism evidence="2 3">
    <name type="scientific">Yersinia enterocolitica LC20</name>
    <dbReference type="NCBI Taxonomy" id="1443113"/>
    <lineage>
        <taxon>Bacteria</taxon>
        <taxon>Pseudomonadati</taxon>
        <taxon>Pseudomonadota</taxon>
        <taxon>Gammaproteobacteria</taxon>
        <taxon>Enterobacterales</taxon>
        <taxon>Yersiniaceae</taxon>
        <taxon>Yersinia</taxon>
    </lineage>
</organism>
<evidence type="ECO:0000313" key="3">
    <source>
        <dbReference type="Proteomes" id="UP000230961"/>
    </source>
</evidence>
<proteinExistence type="predicted"/>
<keyword evidence="1" id="KW-1133">Transmembrane helix</keyword>
<keyword evidence="1" id="KW-0472">Membrane</keyword>
<accession>A0A7U4K2D8</accession>
<dbReference type="Gene3D" id="2.60.40.1090">
    <property type="entry name" value="Fimbrial-type adhesion domain"/>
    <property type="match status" value="1"/>
</dbReference>
<gene>
    <name evidence="2" type="ORF">LC20_04044</name>
</gene>
<dbReference type="Proteomes" id="UP000230961">
    <property type="component" value="Chromosome"/>
</dbReference>
<evidence type="ECO:0000256" key="1">
    <source>
        <dbReference type="SAM" id="Phobius"/>
    </source>
</evidence>
<feature type="transmembrane region" description="Helical" evidence="1">
    <location>
        <begin position="16"/>
        <end position="36"/>
    </location>
</feature>
<reference evidence="2 3" key="1">
    <citation type="submission" date="2017-11" db="EMBL/GenBank/DDBJ databases">
        <title>The complete genome sequence and comparative genome analysis of Yersinia enterocolitica strain LC20.</title>
        <authorList>
            <person name="Shi G."/>
            <person name="Su M."/>
            <person name="Liang J."/>
            <person name="Gu W."/>
            <person name="Xiao Y."/>
            <person name="Zhang Z."/>
            <person name="Qiu H."/>
            <person name="Duan R."/>
            <person name="Zhang Z."/>
            <person name="Li Y."/>
            <person name="Zhang X."/>
            <person name="Ling Y."/>
            <person name="Song L."/>
            <person name="Chen M."/>
            <person name="Zhao Y."/>
            <person name="Wu J."/>
            <person name="Jing H."/>
            <person name="Xiao J."/>
            <person name="Wang X."/>
        </authorList>
    </citation>
    <scope>NUCLEOTIDE SEQUENCE [LARGE SCALE GENOMIC DNA]</scope>
    <source>
        <strain evidence="2 3">LC20</strain>
    </source>
</reference>
<dbReference type="GO" id="GO:0009289">
    <property type="term" value="C:pilus"/>
    <property type="evidence" value="ECO:0007669"/>
    <property type="project" value="InterPro"/>
</dbReference>
<evidence type="ECO:0000313" key="2">
    <source>
        <dbReference type="EMBL" id="AHM75297.1"/>
    </source>
</evidence>